<comment type="caution">
    <text evidence="2">The sequence shown here is derived from an EMBL/GenBank/DDBJ whole genome shotgun (WGS) entry which is preliminary data.</text>
</comment>
<keyword evidence="3" id="KW-1185">Reference proteome</keyword>
<dbReference type="Proteomes" id="UP000265520">
    <property type="component" value="Unassembled WGS sequence"/>
</dbReference>
<dbReference type="AlphaFoldDB" id="A0A392VCK3"/>
<feature type="region of interest" description="Disordered" evidence="1">
    <location>
        <begin position="46"/>
        <end position="72"/>
    </location>
</feature>
<sequence length="72" mass="7331">LMAEEPQKPTEQVATTPATSQTAIEKPPPPQAEVVAADVVATDKDAVVAPPAAEEAEKPAEDVKPADETAAA</sequence>
<protein>
    <submittedName>
        <fullName evidence="2">Uncharacterized protein</fullName>
    </submittedName>
</protein>
<evidence type="ECO:0000313" key="3">
    <source>
        <dbReference type="Proteomes" id="UP000265520"/>
    </source>
</evidence>
<name>A0A392VCK3_9FABA</name>
<organism evidence="2 3">
    <name type="scientific">Trifolium medium</name>
    <dbReference type="NCBI Taxonomy" id="97028"/>
    <lineage>
        <taxon>Eukaryota</taxon>
        <taxon>Viridiplantae</taxon>
        <taxon>Streptophyta</taxon>
        <taxon>Embryophyta</taxon>
        <taxon>Tracheophyta</taxon>
        <taxon>Spermatophyta</taxon>
        <taxon>Magnoliopsida</taxon>
        <taxon>eudicotyledons</taxon>
        <taxon>Gunneridae</taxon>
        <taxon>Pentapetalae</taxon>
        <taxon>rosids</taxon>
        <taxon>fabids</taxon>
        <taxon>Fabales</taxon>
        <taxon>Fabaceae</taxon>
        <taxon>Papilionoideae</taxon>
        <taxon>50 kb inversion clade</taxon>
        <taxon>NPAAA clade</taxon>
        <taxon>Hologalegina</taxon>
        <taxon>IRL clade</taxon>
        <taxon>Trifolieae</taxon>
        <taxon>Trifolium</taxon>
    </lineage>
</organism>
<dbReference type="EMBL" id="LXQA011085133">
    <property type="protein sequence ID" value="MCI84200.1"/>
    <property type="molecule type" value="Genomic_DNA"/>
</dbReference>
<feature type="non-terminal residue" evidence="2">
    <location>
        <position position="72"/>
    </location>
</feature>
<evidence type="ECO:0000256" key="1">
    <source>
        <dbReference type="SAM" id="MobiDB-lite"/>
    </source>
</evidence>
<proteinExistence type="predicted"/>
<accession>A0A392VCK3</accession>
<feature type="compositionally biased region" description="Polar residues" evidence="1">
    <location>
        <begin position="9"/>
        <end position="23"/>
    </location>
</feature>
<feature type="non-terminal residue" evidence="2">
    <location>
        <position position="1"/>
    </location>
</feature>
<evidence type="ECO:0000313" key="2">
    <source>
        <dbReference type="EMBL" id="MCI84200.1"/>
    </source>
</evidence>
<feature type="compositionally biased region" description="Basic and acidic residues" evidence="1">
    <location>
        <begin position="55"/>
        <end position="72"/>
    </location>
</feature>
<reference evidence="2 3" key="1">
    <citation type="journal article" date="2018" name="Front. Plant Sci.">
        <title>Red Clover (Trifolium pratense) and Zigzag Clover (T. medium) - A Picture of Genomic Similarities and Differences.</title>
        <authorList>
            <person name="Dluhosova J."/>
            <person name="Istvanek J."/>
            <person name="Nedelnik J."/>
            <person name="Repkova J."/>
        </authorList>
    </citation>
    <scope>NUCLEOTIDE SEQUENCE [LARGE SCALE GENOMIC DNA]</scope>
    <source>
        <strain evidence="3">cv. 10/8</strain>
        <tissue evidence="2">Leaf</tissue>
    </source>
</reference>
<feature type="region of interest" description="Disordered" evidence="1">
    <location>
        <begin position="1"/>
        <end position="31"/>
    </location>
</feature>